<dbReference type="Proteomes" id="UP001597192">
    <property type="component" value="Unassembled WGS sequence"/>
</dbReference>
<accession>A0ABW4CP87</accession>
<proteinExistence type="predicted"/>
<keyword evidence="1" id="KW-0238">DNA-binding</keyword>
<comment type="caution">
    <text evidence="4">The sequence shown here is derived from an EMBL/GenBank/DDBJ whole genome shotgun (WGS) entry which is preliminary data.</text>
</comment>
<dbReference type="RefSeq" id="WP_125695859.1">
    <property type="nucleotide sequence ID" value="NZ_JBHTOG010000044.1"/>
</dbReference>
<dbReference type="PANTHER" id="PTHR46558:SF4">
    <property type="entry name" value="DNA-BIDING PHAGE PROTEIN"/>
    <property type="match status" value="1"/>
</dbReference>
<evidence type="ECO:0000313" key="5">
    <source>
        <dbReference type="Proteomes" id="UP001597192"/>
    </source>
</evidence>
<dbReference type="EMBL" id="JBHTOG010000044">
    <property type="protein sequence ID" value="MFD1432772.1"/>
    <property type="molecule type" value="Genomic_DNA"/>
</dbReference>
<keyword evidence="2" id="KW-0812">Transmembrane</keyword>
<protein>
    <submittedName>
        <fullName evidence="4">Helix-turn-helix domain-containing protein</fullName>
    </submittedName>
</protein>
<dbReference type="Gene3D" id="1.10.260.40">
    <property type="entry name" value="lambda repressor-like DNA-binding domains"/>
    <property type="match status" value="1"/>
</dbReference>
<dbReference type="InterPro" id="IPR010982">
    <property type="entry name" value="Lambda_DNA-bd_dom_sf"/>
</dbReference>
<feature type="transmembrane region" description="Helical" evidence="2">
    <location>
        <begin position="155"/>
        <end position="172"/>
    </location>
</feature>
<name>A0ABW4CP87_9LACO</name>
<feature type="transmembrane region" description="Helical" evidence="2">
    <location>
        <begin position="90"/>
        <end position="109"/>
    </location>
</feature>
<evidence type="ECO:0000259" key="3">
    <source>
        <dbReference type="PROSITE" id="PS50943"/>
    </source>
</evidence>
<dbReference type="PROSITE" id="PS50943">
    <property type="entry name" value="HTH_CROC1"/>
    <property type="match status" value="1"/>
</dbReference>
<keyword evidence="5" id="KW-1185">Reference proteome</keyword>
<evidence type="ECO:0000313" key="4">
    <source>
        <dbReference type="EMBL" id="MFD1432772.1"/>
    </source>
</evidence>
<feature type="transmembrane region" description="Helical" evidence="2">
    <location>
        <begin position="178"/>
        <end position="195"/>
    </location>
</feature>
<dbReference type="SMART" id="SM00530">
    <property type="entry name" value="HTH_XRE"/>
    <property type="match status" value="1"/>
</dbReference>
<dbReference type="Pfam" id="PF01381">
    <property type="entry name" value="HTH_3"/>
    <property type="match status" value="1"/>
</dbReference>
<gene>
    <name evidence="4" type="ORF">ACFQ47_08825</name>
</gene>
<keyword evidence="2" id="KW-0472">Membrane</keyword>
<keyword evidence="2" id="KW-1133">Transmembrane helix</keyword>
<organism evidence="4 5">
    <name type="scientific">Lacticaseibacillus yichunensis</name>
    <dbReference type="NCBI Taxonomy" id="2486015"/>
    <lineage>
        <taxon>Bacteria</taxon>
        <taxon>Bacillati</taxon>
        <taxon>Bacillota</taxon>
        <taxon>Bacilli</taxon>
        <taxon>Lactobacillales</taxon>
        <taxon>Lactobacillaceae</taxon>
        <taxon>Lacticaseibacillus</taxon>
    </lineage>
</organism>
<dbReference type="PANTHER" id="PTHR46558">
    <property type="entry name" value="TRACRIPTIONAL REGULATORY PROTEIN-RELATED-RELATED"/>
    <property type="match status" value="1"/>
</dbReference>
<dbReference type="InterPro" id="IPR001387">
    <property type="entry name" value="Cro/C1-type_HTH"/>
</dbReference>
<dbReference type="SUPFAM" id="SSF47413">
    <property type="entry name" value="lambda repressor-like DNA-binding domains"/>
    <property type="match status" value="1"/>
</dbReference>
<dbReference type="CDD" id="cd00093">
    <property type="entry name" value="HTH_XRE"/>
    <property type="match status" value="1"/>
</dbReference>
<feature type="transmembrane region" description="Helical" evidence="2">
    <location>
        <begin position="115"/>
        <end position="134"/>
    </location>
</feature>
<evidence type="ECO:0000256" key="2">
    <source>
        <dbReference type="SAM" id="Phobius"/>
    </source>
</evidence>
<reference evidence="5" key="1">
    <citation type="journal article" date="2019" name="Int. J. Syst. Evol. Microbiol.">
        <title>The Global Catalogue of Microorganisms (GCM) 10K type strain sequencing project: providing services to taxonomists for standard genome sequencing and annotation.</title>
        <authorList>
            <consortium name="The Broad Institute Genomics Platform"/>
            <consortium name="The Broad Institute Genome Sequencing Center for Infectious Disease"/>
            <person name="Wu L."/>
            <person name="Ma J."/>
        </authorList>
    </citation>
    <scope>NUCLEOTIDE SEQUENCE [LARGE SCALE GENOMIC DNA]</scope>
    <source>
        <strain evidence="5">CCM 8947</strain>
    </source>
</reference>
<sequence>MSIGPQLKNARTTQQLTQQQVADSLSVTRQTISSWETGHSYPDAGSLIDLSRLYQLSLDTLLNEDADLVTDIHRQSAVLHRIKKVSRLSLIVDLIFLILILGDMLHWPGMAMGEISSWLIDALIILDLAIMAHIDRSERLLRRLPDPPRIIRQTFVIAFLGGVAYAGLFLLIGGPWWLWAIIGCVLLTLLVMRLLHGIRQANCQKS</sequence>
<feature type="domain" description="HTH cro/C1-type" evidence="3">
    <location>
        <begin position="7"/>
        <end position="61"/>
    </location>
</feature>
<evidence type="ECO:0000256" key="1">
    <source>
        <dbReference type="ARBA" id="ARBA00023125"/>
    </source>
</evidence>